<gene>
    <name evidence="1" type="ORF">AMAG_20222</name>
</gene>
<dbReference type="EMBL" id="GG745364">
    <property type="protein sequence ID" value="KNE70051.1"/>
    <property type="molecule type" value="Genomic_DNA"/>
</dbReference>
<protein>
    <submittedName>
        <fullName evidence="1">Uncharacterized protein</fullName>
    </submittedName>
</protein>
<evidence type="ECO:0000313" key="2">
    <source>
        <dbReference type="Proteomes" id="UP000054350"/>
    </source>
</evidence>
<reference evidence="1 2" key="1">
    <citation type="submission" date="2009-11" db="EMBL/GenBank/DDBJ databases">
        <title>Annotation of Allomyces macrogynus ATCC 38327.</title>
        <authorList>
            <consortium name="The Broad Institute Genome Sequencing Platform"/>
            <person name="Russ C."/>
            <person name="Cuomo C."/>
            <person name="Burger G."/>
            <person name="Gray M.W."/>
            <person name="Holland P.W.H."/>
            <person name="King N."/>
            <person name="Lang F.B.F."/>
            <person name="Roger A.J."/>
            <person name="Ruiz-Trillo I."/>
            <person name="Young S.K."/>
            <person name="Zeng Q."/>
            <person name="Gargeya S."/>
            <person name="Fitzgerald M."/>
            <person name="Haas B."/>
            <person name="Abouelleil A."/>
            <person name="Alvarado L."/>
            <person name="Arachchi H.M."/>
            <person name="Berlin A."/>
            <person name="Chapman S.B."/>
            <person name="Gearin G."/>
            <person name="Goldberg J."/>
            <person name="Griggs A."/>
            <person name="Gujja S."/>
            <person name="Hansen M."/>
            <person name="Heiman D."/>
            <person name="Howarth C."/>
            <person name="Larimer J."/>
            <person name="Lui A."/>
            <person name="MacDonald P.J.P."/>
            <person name="McCowen C."/>
            <person name="Montmayeur A."/>
            <person name="Murphy C."/>
            <person name="Neiman D."/>
            <person name="Pearson M."/>
            <person name="Priest M."/>
            <person name="Roberts A."/>
            <person name="Saif S."/>
            <person name="Shea T."/>
            <person name="Sisk P."/>
            <person name="Stolte C."/>
            <person name="Sykes S."/>
            <person name="Wortman J."/>
            <person name="Nusbaum C."/>
            <person name="Birren B."/>
        </authorList>
    </citation>
    <scope>NUCLEOTIDE SEQUENCE [LARGE SCALE GENOMIC DNA]</scope>
    <source>
        <strain evidence="1 2">ATCC 38327</strain>
    </source>
</reference>
<evidence type="ECO:0000313" key="1">
    <source>
        <dbReference type="EMBL" id="KNE70051.1"/>
    </source>
</evidence>
<organism evidence="1 2">
    <name type="scientific">Allomyces macrogynus (strain ATCC 38327)</name>
    <name type="common">Allomyces javanicus var. macrogynus</name>
    <dbReference type="NCBI Taxonomy" id="578462"/>
    <lineage>
        <taxon>Eukaryota</taxon>
        <taxon>Fungi</taxon>
        <taxon>Fungi incertae sedis</taxon>
        <taxon>Blastocladiomycota</taxon>
        <taxon>Blastocladiomycetes</taxon>
        <taxon>Blastocladiales</taxon>
        <taxon>Blastocladiaceae</taxon>
        <taxon>Allomyces</taxon>
    </lineage>
</organism>
<name>A0A0L0T5U6_ALLM3</name>
<keyword evidence="2" id="KW-1185">Reference proteome</keyword>
<reference evidence="2" key="2">
    <citation type="submission" date="2009-11" db="EMBL/GenBank/DDBJ databases">
        <title>The Genome Sequence of Allomyces macrogynus strain ATCC 38327.</title>
        <authorList>
            <consortium name="The Broad Institute Genome Sequencing Platform"/>
            <person name="Russ C."/>
            <person name="Cuomo C."/>
            <person name="Shea T."/>
            <person name="Young S.K."/>
            <person name="Zeng Q."/>
            <person name="Koehrsen M."/>
            <person name="Haas B."/>
            <person name="Borodovsky M."/>
            <person name="Guigo R."/>
            <person name="Alvarado L."/>
            <person name="Berlin A."/>
            <person name="Borenstein D."/>
            <person name="Chen Z."/>
            <person name="Engels R."/>
            <person name="Freedman E."/>
            <person name="Gellesch M."/>
            <person name="Goldberg J."/>
            <person name="Griggs A."/>
            <person name="Gujja S."/>
            <person name="Heiman D."/>
            <person name="Hepburn T."/>
            <person name="Howarth C."/>
            <person name="Jen D."/>
            <person name="Larson L."/>
            <person name="Lewis B."/>
            <person name="Mehta T."/>
            <person name="Park D."/>
            <person name="Pearson M."/>
            <person name="Roberts A."/>
            <person name="Saif S."/>
            <person name="Shenoy N."/>
            <person name="Sisk P."/>
            <person name="Stolte C."/>
            <person name="Sykes S."/>
            <person name="Walk T."/>
            <person name="White J."/>
            <person name="Yandava C."/>
            <person name="Burger G."/>
            <person name="Gray M.W."/>
            <person name="Holland P.W.H."/>
            <person name="King N."/>
            <person name="Lang F.B.F."/>
            <person name="Roger A.J."/>
            <person name="Ruiz-Trillo I."/>
            <person name="Lander E."/>
            <person name="Nusbaum C."/>
        </authorList>
    </citation>
    <scope>NUCLEOTIDE SEQUENCE [LARGE SCALE GENOMIC DNA]</scope>
    <source>
        <strain evidence="2">ATCC 38327</strain>
    </source>
</reference>
<sequence>MNTAHAPAPTSQLRHNCAPIEWIHKWVPTAHLMQVQHLNAFNHESFVSSHATLLPWAIMTNLIQLMVTDVGLSLADVVALACLPALEDLRAWKKDDTQDRRLENDTFSHVFNAAPRHAHAHARSRFAAGLLKRMGYCCQQHGLACAKALRDLDLVDAVFPRLCTVFASSTFFMLLAHRMFPVLTAARIGLGADCDVFRFNGHVMSWMLSVLTVPELASLDIPIVAEFQQYKMQQLKWSTIRRVLYEVTITNAGQWNTKIPQLTNFKCMALTKWTGTLVLDRLERLEAPTNLWTHIKCRLKMPGLFLVFMAWSEAVSWDIS</sequence>
<dbReference type="VEuPathDB" id="FungiDB:AMAG_20222"/>
<dbReference type="Proteomes" id="UP000054350">
    <property type="component" value="Unassembled WGS sequence"/>
</dbReference>
<dbReference type="AlphaFoldDB" id="A0A0L0T5U6"/>
<accession>A0A0L0T5U6</accession>
<proteinExistence type="predicted"/>